<dbReference type="Proteomes" id="UP000805193">
    <property type="component" value="Unassembled WGS sequence"/>
</dbReference>
<protein>
    <submittedName>
        <fullName evidence="1">Uncharacterized protein</fullName>
    </submittedName>
</protein>
<name>A0AC60Q976_IXOPE</name>
<comment type="caution">
    <text evidence="1">The sequence shown here is derived from an EMBL/GenBank/DDBJ whole genome shotgun (WGS) entry which is preliminary data.</text>
</comment>
<evidence type="ECO:0000313" key="1">
    <source>
        <dbReference type="EMBL" id="KAG0430198.1"/>
    </source>
</evidence>
<keyword evidence="2" id="KW-1185">Reference proteome</keyword>
<evidence type="ECO:0000313" key="2">
    <source>
        <dbReference type="Proteomes" id="UP000805193"/>
    </source>
</evidence>
<gene>
    <name evidence="1" type="ORF">HPB47_022934</name>
</gene>
<reference evidence="1 2" key="1">
    <citation type="journal article" date="2020" name="Cell">
        <title>Large-Scale Comparative Analyses of Tick Genomes Elucidate Their Genetic Diversity and Vector Capacities.</title>
        <authorList>
            <consortium name="Tick Genome and Microbiome Consortium (TIGMIC)"/>
            <person name="Jia N."/>
            <person name="Wang J."/>
            <person name="Shi W."/>
            <person name="Du L."/>
            <person name="Sun Y."/>
            <person name="Zhan W."/>
            <person name="Jiang J.F."/>
            <person name="Wang Q."/>
            <person name="Zhang B."/>
            <person name="Ji P."/>
            <person name="Bell-Sakyi L."/>
            <person name="Cui X.M."/>
            <person name="Yuan T.T."/>
            <person name="Jiang B.G."/>
            <person name="Yang W.F."/>
            <person name="Lam T.T."/>
            <person name="Chang Q.C."/>
            <person name="Ding S.J."/>
            <person name="Wang X.J."/>
            <person name="Zhu J.G."/>
            <person name="Ruan X.D."/>
            <person name="Zhao L."/>
            <person name="Wei J.T."/>
            <person name="Ye R.Z."/>
            <person name="Que T.C."/>
            <person name="Du C.H."/>
            <person name="Zhou Y.H."/>
            <person name="Cheng J.X."/>
            <person name="Dai P.F."/>
            <person name="Guo W.B."/>
            <person name="Han X.H."/>
            <person name="Huang E.J."/>
            <person name="Li L.F."/>
            <person name="Wei W."/>
            <person name="Gao Y.C."/>
            <person name="Liu J.Z."/>
            <person name="Shao H.Z."/>
            <person name="Wang X."/>
            <person name="Wang C.C."/>
            <person name="Yang T.C."/>
            <person name="Huo Q.B."/>
            <person name="Li W."/>
            <person name="Chen H.Y."/>
            <person name="Chen S.E."/>
            <person name="Zhou L.G."/>
            <person name="Ni X.B."/>
            <person name="Tian J.H."/>
            <person name="Sheng Y."/>
            <person name="Liu T."/>
            <person name="Pan Y.S."/>
            <person name="Xia L.Y."/>
            <person name="Li J."/>
            <person name="Zhao F."/>
            <person name="Cao W.C."/>
        </authorList>
    </citation>
    <scope>NUCLEOTIDE SEQUENCE [LARGE SCALE GENOMIC DNA]</scope>
    <source>
        <strain evidence="1">Iper-2018</strain>
    </source>
</reference>
<dbReference type="EMBL" id="JABSTQ010009345">
    <property type="protein sequence ID" value="KAG0430198.1"/>
    <property type="molecule type" value="Genomic_DNA"/>
</dbReference>
<proteinExistence type="predicted"/>
<organism evidence="1 2">
    <name type="scientific">Ixodes persulcatus</name>
    <name type="common">Taiga tick</name>
    <dbReference type="NCBI Taxonomy" id="34615"/>
    <lineage>
        <taxon>Eukaryota</taxon>
        <taxon>Metazoa</taxon>
        <taxon>Ecdysozoa</taxon>
        <taxon>Arthropoda</taxon>
        <taxon>Chelicerata</taxon>
        <taxon>Arachnida</taxon>
        <taxon>Acari</taxon>
        <taxon>Parasitiformes</taxon>
        <taxon>Ixodida</taxon>
        <taxon>Ixodoidea</taxon>
        <taxon>Ixodidae</taxon>
        <taxon>Ixodinae</taxon>
        <taxon>Ixodes</taxon>
    </lineage>
</organism>
<sequence>MDEVVVPPEDSERESLAPHSWLEKRTEGRPRLVDPNVLEFVPERWTLEGCLERCRAVLASFPRPQLPFVTVPELNSSLEEGTITAPGWALKKGQDSLTAAFGPLVSLLEEGLEQDVIGWATVAAHVGPTIAHLGLQLAALTRERRECAITRIVSELRQLVAKDGKDAHGYRDKRKPQIVPIPLAPVRQYINVRAAFRALRAKQGCVTLNMDSQDSHIYLAFTSKRTRSSHLQGFGSRSTSIAETLATASGSEGTTFKLIDARYPQTVK</sequence>
<accession>A0AC60Q976</accession>